<reference evidence="2" key="1">
    <citation type="journal article" date="2024" name="BMC Genomics">
        <title>Functional annotation of a divergent genome using sequence and structure-based similarity.</title>
        <authorList>
            <person name="Svedberg D."/>
            <person name="Winiger R.R."/>
            <person name="Berg A."/>
            <person name="Sharma H."/>
            <person name="Tellgren-Roth C."/>
            <person name="Debrunner-Vossbrinck B.A."/>
            <person name="Vossbrinck C.R."/>
            <person name="Barandun J."/>
        </authorList>
    </citation>
    <scope>NUCLEOTIDE SEQUENCE</scope>
    <source>
        <strain evidence="2">Illinois isolate</strain>
    </source>
</reference>
<evidence type="ECO:0000313" key="2">
    <source>
        <dbReference type="EMBL" id="WUR05149.1"/>
    </source>
</evidence>
<proteinExistence type="inferred from homology"/>
<dbReference type="KEGG" id="vnx:VNE69_12134"/>
<sequence length="329" mass="37428">MFVSSDLSSVIVDIGTETFKIGYSDKEYPMHYNSSKTFKNDFTSPVQSSTIHNIDSYISLMTSHLPLDTSYLLISENTFEDENIKERILSEVMEKSLASSLMFSKSSILDTFSYGKTTSINIVISGGSTQIVSVVDGYITCRKKIEYGCEDISKKYLEKINKEKIKQKFDSINKNGCINDNNTNEGLLNFKKLEYARFKKEDFYKKENNIQQFLYLHDKILKITDYLEDILQSNSPDRKFDLLNNILISGGGSLIPNITNLLEKNISEKISKNNFCIFNQPSLFHTFFGGAVMGNIGSFKALNIGKADYIECGVNILKRKNYSWVLNKP</sequence>
<dbReference type="AlphaFoldDB" id="A0AAX4JGQ6"/>
<dbReference type="Gene3D" id="3.30.420.40">
    <property type="match status" value="2"/>
</dbReference>
<organism evidence="2 3">
    <name type="scientific">Vairimorpha necatrix</name>
    <dbReference type="NCBI Taxonomy" id="6039"/>
    <lineage>
        <taxon>Eukaryota</taxon>
        <taxon>Fungi</taxon>
        <taxon>Fungi incertae sedis</taxon>
        <taxon>Microsporidia</taxon>
        <taxon>Nosematidae</taxon>
        <taxon>Vairimorpha</taxon>
    </lineage>
</organism>
<accession>A0AAX4JGQ6</accession>
<dbReference type="SUPFAM" id="SSF53067">
    <property type="entry name" value="Actin-like ATPase domain"/>
    <property type="match status" value="2"/>
</dbReference>
<gene>
    <name evidence="2" type="ORF">VNE69_12134</name>
</gene>
<name>A0AAX4JGQ6_9MICR</name>
<dbReference type="Proteomes" id="UP001334084">
    <property type="component" value="Chromosome 12"/>
</dbReference>
<dbReference type="GeneID" id="90542996"/>
<dbReference type="Gene3D" id="3.90.640.10">
    <property type="entry name" value="Actin, Chain A, domain 4"/>
    <property type="match status" value="1"/>
</dbReference>
<protein>
    <submittedName>
        <fullName evidence="2">Actin-related protein</fullName>
    </submittedName>
</protein>
<keyword evidence="3" id="KW-1185">Reference proteome</keyword>
<evidence type="ECO:0000256" key="1">
    <source>
        <dbReference type="RuleBase" id="RU000487"/>
    </source>
</evidence>
<dbReference type="PANTHER" id="PTHR11937">
    <property type="entry name" value="ACTIN"/>
    <property type="match status" value="1"/>
</dbReference>
<dbReference type="InterPro" id="IPR004000">
    <property type="entry name" value="Actin"/>
</dbReference>
<evidence type="ECO:0000313" key="3">
    <source>
        <dbReference type="Proteomes" id="UP001334084"/>
    </source>
</evidence>
<dbReference type="EMBL" id="CP142737">
    <property type="protein sequence ID" value="WUR05149.1"/>
    <property type="molecule type" value="Genomic_DNA"/>
</dbReference>
<dbReference type="InterPro" id="IPR043129">
    <property type="entry name" value="ATPase_NBD"/>
</dbReference>
<dbReference type="Pfam" id="PF00022">
    <property type="entry name" value="Actin"/>
    <property type="match status" value="2"/>
</dbReference>
<comment type="similarity">
    <text evidence="1">Belongs to the actin family.</text>
</comment>
<dbReference type="RefSeq" id="XP_065331294.1">
    <property type="nucleotide sequence ID" value="XM_065475222.1"/>
</dbReference>
<dbReference type="SMART" id="SM00268">
    <property type="entry name" value="ACTIN"/>
    <property type="match status" value="1"/>
</dbReference>